<evidence type="ECO:0000256" key="2">
    <source>
        <dbReference type="ARBA" id="ARBA00023002"/>
    </source>
</evidence>
<protein>
    <submittedName>
        <fullName evidence="3">Putative oxidoreductase</fullName>
        <ecNumber evidence="3">1.-.-.-</ecNumber>
    </submittedName>
</protein>
<dbReference type="GO" id="GO:0016491">
    <property type="term" value="F:oxidoreductase activity"/>
    <property type="evidence" value="ECO:0007669"/>
    <property type="project" value="UniProtKB-KW"/>
</dbReference>
<dbReference type="InterPro" id="IPR036291">
    <property type="entry name" value="NAD(P)-bd_dom_sf"/>
</dbReference>
<dbReference type="SUPFAM" id="SSF51735">
    <property type="entry name" value="NAD(P)-binding Rossmann-fold domains"/>
    <property type="match status" value="1"/>
</dbReference>
<sequence>MILVTGTNSGMDFKTAKTLAQQGNKVYGAARRVEKMAALKEYGVTPLKLDITDEASNKAAIAEIIAKEGRLMSWVTMQAMAVMAQLKTLIWQRPSVNLTLIFLAWQH</sequence>
<dbReference type="EMBL" id="CABFNH010000036">
    <property type="protein sequence ID" value="VTZ93990.1"/>
    <property type="molecule type" value="Genomic_DNA"/>
</dbReference>
<organism evidence="3 4">
    <name type="scientific">Limosilactobacillus mucosae</name>
    <name type="common">Lactobacillus mucosae</name>
    <dbReference type="NCBI Taxonomy" id="97478"/>
    <lineage>
        <taxon>Bacteria</taxon>
        <taxon>Bacillati</taxon>
        <taxon>Bacillota</taxon>
        <taxon>Bacilli</taxon>
        <taxon>Lactobacillales</taxon>
        <taxon>Lactobacillaceae</taxon>
        <taxon>Limosilactobacillus</taxon>
    </lineage>
</organism>
<proteinExistence type="inferred from homology"/>
<dbReference type="PANTHER" id="PTHR44169">
    <property type="entry name" value="NADPH-DEPENDENT 1-ACYLDIHYDROXYACETONE PHOSPHATE REDUCTASE"/>
    <property type="match status" value="1"/>
</dbReference>
<evidence type="ECO:0000313" key="3">
    <source>
        <dbReference type="EMBL" id="VTZ93990.1"/>
    </source>
</evidence>
<comment type="similarity">
    <text evidence="1">Belongs to the short-chain dehydrogenases/reductases (SDR) family.</text>
</comment>
<dbReference type="InterPro" id="IPR002347">
    <property type="entry name" value="SDR_fam"/>
</dbReference>
<dbReference type="Pfam" id="PF00106">
    <property type="entry name" value="adh_short"/>
    <property type="match status" value="1"/>
</dbReference>
<dbReference type="EC" id="1.-.-.-" evidence="3"/>
<keyword evidence="2 3" id="KW-0560">Oxidoreductase</keyword>
<dbReference type="Gene3D" id="3.40.50.720">
    <property type="entry name" value="NAD(P)-binding Rossmann-like Domain"/>
    <property type="match status" value="1"/>
</dbReference>
<accession>A0A508YVZ4</accession>
<evidence type="ECO:0000313" key="4">
    <source>
        <dbReference type="Proteomes" id="UP000365705"/>
    </source>
</evidence>
<gene>
    <name evidence="3" type="ORF">LMUP508_02087</name>
</gene>
<dbReference type="Proteomes" id="UP000365705">
    <property type="component" value="Unassembled WGS sequence"/>
</dbReference>
<dbReference type="PANTHER" id="PTHR44169:SF6">
    <property type="entry name" value="NADPH-DEPENDENT 1-ACYLDIHYDROXYACETONE PHOSPHATE REDUCTASE"/>
    <property type="match status" value="1"/>
</dbReference>
<dbReference type="AlphaFoldDB" id="A0A508YVZ4"/>
<name>A0A508YVZ4_LIMMU</name>
<reference evidence="3 4" key="1">
    <citation type="submission" date="2019-06" db="EMBL/GenBank/DDBJ databases">
        <authorList>
            <person name="Rodrigo-Torres L."/>
            <person name="Arahal R. D."/>
            <person name="Lucena T."/>
        </authorList>
    </citation>
    <scope>NUCLEOTIDE SEQUENCE [LARGE SCALE GENOMIC DNA]</scope>
    <source>
        <strain evidence="3 4">INIA P508</strain>
    </source>
</reference>
<evidence type="ECO:0000256" key="1">
    <source>
        <dbReference type="ARBA" id="ARBA00006484"/>
    </source>
</evidence>